<gene>
    <name evidence="1" type="ORF">BIV57_13520</name>
</gene>
<comment type="caution">
    <text evidence="1">The sequence shown here is derived from an EMBL/GenBank/DDBJ whole genome shotgun (WGS) entry which is preliminary data.</text>
</comment>
<proteinExistence type="predicted"/>
<dbReference type="STRING" id="1428644.BIV57_13520"/>
<keyword evidence="2" id="KW-1185">Reference proteome</keyword>
<organism evidence="1 2">
    <name type="scientific">Mangrovactinospora gilvigrisea</name>
    <dbReference type="NCBI Taxonomy" id="1428644"/>
    <lineage>
        <taxon>Bacteria</taxon>
        <taxon>Bacillati</taxon>
        <taxon>Actinomycetota</taxon>
        <taxon>Actinomycetes</taxon>
        <taxon>Kitasatosporales</taxon>
        <taxon>Streptomycetaceae</taxon>
        <taxon>Mangrovactinospora</taxon>
    </lineage>
</organism>
<name>A0A1J7CBJ0_9ACTN</name>
<evidence type="ECO:0000313" key="2">
    <source>
        <dbReference type="Proteomes" id="UP000243342"/>
    </source>
</evidence>
<accession>A0A1J7CBJ0</accession>
<protein>
    <submittedName>
        <fullName evidence="1">Uncharacterized protein</fullName>
    </submittedName>
</protein>
<sequence>MDADSVGIVLTGLGRELSVVLFRGGWADVDYFAGIDDSGTLPAPAISSAVAFGDQLDSLVANVFRLLTDRAV</sequence>
<evidence type="ECO:0000313" key="1">
    <source>
        <dbReference type="EMBL" id="OIV37002.1"/>
    </source>
</evidence>
<reference evidence="1 2" key="1">
    <citation type="submission" date="2016-10" db="EMBL/GenBank/DDBJ databases">
        <title>Genome sequence of Streptomyces gilvigriseus MUSC 26.</title>
        <authorList>
            <person name="Lee L.-H."/>
            <person name="Ser H.-L."/>
        </authorList>
    </citation>
    <scope>NUCLEOTIDE SEQUENCE [LARGE SCALE GENOMIC DNA]</scope>
    <source>
        <strain evidence="1 2">MUSC 26</strain>
    </source>
</reference>
<dbReference type="EMBL" id="MLCF01000067">
    <property type="protein sequence ID" value="OIV37002.1"/>
    <property type="molecule type" value="Genomic_DNA"/>
</dbReference>
<dbReference type="AlphaFoldDB" id="A0A1J7CBJ0"/>
<dbReference type="Proteomes" id="UP000243342">
    <property type="component" value="Unassembled WGS sequence"/>
</dbReference>